<dbReference type="InterPro" id="IPR000719">
    <property type="entry name" value="Prot_kinase_dom"/>
</dbReference>
<keyword evidence="5" id="KW-0472">Membrane</keyword>
<feature type="compositionally biased region" description="Polar residues" evidence="4">
    <location>
        <begin position="355"/>
        <end position="364"/>
    </location>
</feature>
<feature type="repeat" description="TPR" evidence="3">
    <location>
        <begin position="526"/>
        <end position="559"/>
    </location>
</feature>
<dbReference type="Pfam" id="PF13432">
    <property type="entry name" value="TPR_16"/>
    <property type="match status" value="2"/>
</dbReference>
<evidence type="ECO:0000256" key="3">
    <source>
        <dbReference type="PROSITE-ProRule" id="PRU00339"/>
    </source>
</evidence>
<dbReference type="GO" id="GO:0009279">
    <property type="term" value="C:cell outer membrane"/>
    <property type="evidence" value="ECO:0007669"/>
    <property type="project" value="TreeGrafter"/>
</dbReference>
<accession>A0A8J2YDX9</accession>
<dbReference type="Proteomes" id="UP000625210">
    <property type="component" value="Unassembled WGS sequence"/>
</dbReference>
<dbReference type="SUPFAM" id="SSF56112">
    <property type="entry name" value="Protein kinase-like (PK-like)"/>
    <property type="match status" value="1"/>
</dbReference>
<evidence type="ECO:0000256" key="1">
    <source>
        <dbReference type="ARBA" id="ARBA00022737"/>
    </source>
</evidence>
<feature type="repeat" description="TPR" evidence="3">
    <location>
        <begin position="682"/>
        <end position="715"/>
    </location>
</feature>
<dbReference type="InterPro" id="IPR011990">
    <property type="entry name" value="TPR-like_helical_dom_sf"/>
</dbReference>
<dbReference type="PROSITE" id="PS50005">
    <property type="entry name" value="TPR"/>
    <property type="match status" value="3"/>
</dbReference>
<dbReference type="SUPFAM" id="SSF48452">
    <property type="entry name" value="TPR-like"/>
    <property type="match status" value="2"/>
</dbReference>
<evidence type="ECO:0000313" key="7">
    <source>
        <dbReference type="EMBL" id="GGE21356.1"/>
    </source>
</evidence>
<dbReference type="InterPro" id="IPR011009">
    <property type="entry name" value="Kinase-like_dom_sf"/>
</dbReference>
<keyword evidence="1" id="KW-0677">Repeat</keyword>
<evidence type="ECO:0000313" key="8">
    <source>
        <dbReference type="Proteomes" id="UP000625210"/>
    </source>
</evidence>
<feature type="transmembrane region" description="Helical" evidence="5">
    <location>
        <begin position="385"/>
        <end position="406"/>
    </location>
</feature>
<dbReference type="PANTHER" id="PTHR44858">
    <property type="entry name" value="TETRATRICOPEPTIDE REPEAT PROTEIN 6"/>
    <property type="match status" value="1"/>
</dbReference>
<protein>
    <recommendedName>
        <fullName evidence="6">Protein kinase domain-containing protein</fullName>
    </recommendedName>
</protein>
<dbReference type="GO" id="GO:0005524">
    <property type="term" value="F:ATP binding"/>
    <property type="evidence" value="ECO:0007669"/>
    <property type="project" value="InterPro"/>
</dbReference>
<evidence type="ECO:0000259" key="6">
    <source>
        <dbReference type="SMART" id="SM00220"/>
    </source>
</evidence>
<dbReference type="GO" id="GO:0004672">
    <property type="term" value="F:protein kinase activity"/>
    <property type="evidence" value="ECO:0007669"/>
    <property type="project" value="InterPro"/>
</dbReference>
<keyword evidence="5" id="KW-0812">Transmembrane</keyword>
<dbReference type="RefSeq" id="WP_188648157.1">
    <property type="nucleotide sequence ID" value="NZ_BMHQ01000008.1"/>
</dbReference>
<keyword evidence="8" id="KW-1185">Reference proteome</keyword>
<dbReference type="InterPro" id="IPR019734">
    <property type="entry name" value="TPR_rpt"/>
</dbReference>
<dbReference type="SMART" id="SM00028">
    <property type="entry name" value="TPR"/>
    <property type="match status" value="7"/>
</dbReference>
<reference evidence="7" key="2">
    <citation type="submission" date="2020-09" db="EMBL/GenBank/DDBJ databases">
        <authorList>
            <person name="Sun Q."/>
            <person name="Zhou Y."/>
        </authorList>
    </citation>
    <scope>NUCLEOTIDE SEQUENCE</scope>
    <source>
        <strain evidence="7">CGMCC 1.15179</strain>
    </source>
</reference>
<feature type="repeat" description="TPR" evidence="3">
    <location>
        <begin position="492"/>
        <end position="525"/>
    </location>
</feature>
<dbReference type="Pfam" id="PF13431">
    <property type="entry name" value="TPR_17"/>
    <property type="match status" value="1"/>
</dbReference>
<gene>
    <name evidence="7" type="ORF">GCM10011571_24310</name>
</gene>
<feature type="compositionally biased region" description="Basic and acidic residues" evidence="4">
    <location>
        <begin position="365"/>
        <end position="377"/>
    </location>
</feature>
<feature type="region of interest" description="Disordered" evidence="4">
    <location>
        <begin position="282"/>
        <end position="382"/>
    </location>
</feature>
<dbReference type="InterPro" id="IPR013105">
    <property type="entry name" value="TPR_2"/>
</dbReference>
<keyword evidence="2 3" id="KW-0802">TPR repeat</keyword>
<name>A0A8J2YDX9_9BACL</name>
<evidence type="ECO:0000256" key="5">
    <source>
        <dbReference type="SAM" id="Phobius"/>
    </source>
</evidence>
<dbReference type="InterPro" id="IPR050498">
    <property type="entry name" value="Ycf3"/>
</dbReference>
<evidence type="ECO:0000256" key="2">
    <source>
        <dbReference type="ARBA" id="ARBA00022803"/>
    </source>
</evidence>
<dbReference type="Gene3D" id="1.25.40.10">
    <property type="entry name" value="Tetratricopeptide repeat domain"/>
    <property type="match status" value="3"/>
</dbReference>
<sequence length="726" mass="80474">MKIWQKGEWIRDTYEVLNVFPFVQGVLYYTQVSGAKDGEEEAPRRTRFIHALDVRYLNRNAKLDTLLKRDRSAFFPLRGLFVEEGVLYQVFNRLDGTLLAHHLYRSVPLSLEKTVHIVKQITKHLMQLYQSGQFTVVHPQNMLLTGDEVRFLYGGPSNVLPKGIRSKSSAAGSGRVNVQALDAYSLGALAYIMLTGTSPDAGGQIKPIRTFRRDVPPQLEQFILHALSLDPGQRPTVSHLWEWIKEKEMRREGGELLKKKAEAFPGRTAGLIASDIFSQQVAAKDQPRVTSQSASPGDWEGWSAGDLDGAAPSASKRASKPAAKELTLTQKANDATEKLQPVWHRTEPLPEETPSRSGSPQVTEDSSRELPARGERKGNRRKTKVWIASTAAGVLLLLGAGGAVVYSVTQDSSADQAAASQTEKAAKAYAKSVQFYQEGKLDEAVSFGKQAVKAAPKEKEYLLHLGDLYRAKRDYTTGIKTLEAGVKRIPDAEVYDQLAMMALSANEMDKANQAIDQAIAKDPDNGEYVFHKGKIFGVQKEYERAIDYIIQAIEREPDNALYYHDLAVFLLDQGKYADAKANAIKATKLDPKRSEYWLTTGVIYLEDRKQVGKDKSLSAKERSAQRQGLANKALQYLVKAVQLDPQSGIARYHLSVAQYYLGQYKNAAHSAAKAVEISPKTALFQYQLGITLFKLGEKDQAAECFQTAANLEPGNSTYQKAAQSAQ</sequence>
<keyword evidence="5" id="KW-1133">Transmembrane helix</keyword>
<dbReference type="EMBL" id="BMHQ01000008">
    <property type="protein sequence ID" value="GGE21356.1"/>
    <property type="molecule type" value="Genomic_DNA"/>
</dbReference>
<organism evidence="7 8">
    <name type="scientific">Marinithermofilum abyssi</name>
    <dbReference type="NCBI Taxonomy" id="1571185"/>
    <lineage>
        <taxon>Bacteria</taxon>
        <taxon>Bacillati</taxon>
        <taxon>Bacillota</taxon>
        <taxon>Bacilli</taxon>
        <taxon>Bacillales</taxon>
        <taxon>Thermoactinomycetaceae</taxon>
        <taxon>Marinithermofilum</taxon>
    </lineage>
</organism>
<dbReference type="PANTHER" id="PTHR44858:SF1">
    <property type="entry name" value="UDP-N-ACETYLGLUCOSAMINE--PEPTIDE N-ACETYLGLUCOSAMINYLTRANSFERASE SPINDLY-RELATED"/>
    <property type="match status" value="1"/>
</dbReference>
<feature type="domain" description="Protein kinase" evidence="6">
    <location>
        <begin position="29"/>
        <end position="244"/>
    </location>
</feature>
<proteinExistence type="predicted"/>
<comment type="caution">
    <text evidence="7">The sequence shown here is derived from an EMBL/GenBank/DDBJ whole genome shotgun (WGS) entry which is preliminary data.</text>
</comment>
<dbReference type="Gene3D" id="1.10.510.10">
    <property type="entry name" value="Transferase(Phosphotransferase) domain 1"/>
    <property type="match status" value="1"/>
</dbReference>
<dbReference type="Pfam" id="PF07719">
    <property type="entry name" value="TPR_2"/>
    <property type="match status" value="1"/>
</dbReference>
<dbReference type="GO" id="GO:0046813">
    <property type="term" value="P:receptor-mediated virion attachment to host cell"/>
    <property type="evidence" value="ECO:0007669"/>
    <property type="project" value="TreeGrafter"/>
</dbReference>
<dbReference type="SMART" id="SM00220">
    <property type="entry name" value="S_TKc"/>
    <property type="match status" value="1"/>
</dbReference>
<dbReference type="AlphaFoldDB" id="A0A8J2YDX9"/>
<reference evidence="7" key="1">
    <citation type="journal article" date="2014" name="Int. J. Syst. Evol. Microbiol.">
        <title>Complete genome sequence of Corynebacterium casei LMG S-19264T (=DSM 44701T), isolated from a smear-ripened cheese.</title>
        <authorList>
            <consortium name="US DOE Joint Genome Institute (JGI-PGF)"/>
            <person name="Walter F."/>
            <person name="Albersmeier A."/>
            <person name="Kalinowski J."/>
            <person name="Ruckert C."/>
        </authorList>
    </citation>
    <scope>NUCLEOTIDE SEQUENCE</scope>
    <source>
        <strain evidence="7">CGMCC 1.15179</strain>
    </source>
</reference>
<evidence type="ECO:0000256" key="4">
    <source>
        <dbReference type="SAM" id="MobiDB-lite"/>
    </source>
</evidence>